<evidence type="ECO:0000256" key="4">
    <source>
        <dbReference type="ARBA" id="ARBA00022759"/>
    </source>
</evidence>
<dbReference type="RefSeq" id="WP_266137816.1">
    <property type="nucleotide sequence ID" value="NZ_JANIDX010000005.1"/>
</dbReference>
<evidence type="ECO:0000256" key="2">
    <source>
        <dbReference type="ARBA" id="ARBA00022722"/>
    </source>
</evidence>
<dbReference type="EMBL" id="JANIDX010000005">
    <property type="protein sequence ID" value="MCX5620101.1"/>
    <property type="molecule type" value="Genomic_DNA"/>
</dbReference>
<evidence type="ECO:0000256" key="1">
    <source>
        <dbReference type="ARBA" id="ARBA00001946"/>
    </source>
</evidence>
<feature type="active site" description="For RuvC-like nuclease domain" evidence="12">
    <location>
        <position position="14"/>
    </location>
</feature>
<gene>
    <name evidence="12 15" type="primary">cas9</name>
    <name evidence="15" type="ORF">NQF89_06665</name>
</gene>
<dbReference type="Pfam" id="PF18470">
    <property type="entry name" value="Cas9_a"/>
    <property type="match status" value="1"/>
</dbReference>
<dbReference type="InterPro" id="IPR041383">
    <property type="entry name" value="RuvC_III"/>
</dbReference>
<dbReference type="NCBIfam" id="TIGR01865">
    <property type="entry name" value="cas_Csn1"/>
    <property type="match status" value="1"/>
</dbReference>
<comment type="function">
    <text evidence="12">CRISPR (clustered regularly interspaced short palindromic repeat) is an adaptive immune system that provides protection against mobile genetic elements (viruses, transposable elements and conjugative plasmids). CRISPR clusters contain spacers, sequences complementary to antecedent mobile elements, and target invading nucleic acids. CRISPR clusters are transcribed and processed into CRISPR RNA (crRNA). In type II CRISPR systems correct processing of pre-crRNA requires a trans-encoded small RNA (tracrRNA), endogenous ribonuclease 3 (rnc) and this protein. The tracrRNA serves as a guide for ribonuclease 3-aided processing of pre-crRNA. Subsequently Cas9/crRNA/tracrRNA endonucleolytically cleaves linear or circular dsDNA target complementary to the spacer; Cas9 is inactive in the absence of the 2 guide RNAs (gRNA). Cas9 recognizes the protospacer adjacent motif (PAM) in the CRISPR repeat sequences to help distinguish self versus nonself, as targets within the bacterial CRISPR locus do not have PAMs. PAM recognition is also required for catalytic activity.</text>
</comment>
<evidence type="ECO:0000256" key="8">
    <source>
        <dbReference type="ARBA" id="ARBA00023118"/>
    </source>
</evidence>
<evidence type="ECO:0000256" key="7">
    <source>
        <dbReference type="ARBA" id="ARBA00022884"/>
    </source>
</evidence>
<comment type="cofactor">
    <cofactor evidence="1">
        <name>Mg(2+)</name>
        <dbReference type="ChEBI" id="CHEBI:18420"/>
    </cofactor>
</comment>
<dbReference type="Pfam" id="PF13395">
    <property type="entry name" value="HNH_4"/>
    <property type="match status" value="1"/>
</dbReference>
<accession>A0ABT3WM86</accession>
<evidence type="ECO:0000313" key="15">
    <source>
        <dbReference type="EMBL" id="MCX5620101.1"/>
    </source>
</evidence>
<evidence type="ECO:0000256" key="11">
    <source>
        <dbReference type="ARBA" id="ARBA00046380"/>
    </source>
</evidence>
<keyword evidence="16" id="KW-1185">Reference proteome</keyword>
<keyword evidence="7 12" id="KW-0694">RNA-binding</keyword>
<protein>
    <recommendedName>
        <fullName evidence="12">CRISPR-associated endonuclease Cas9</fullName>
        <ecNumber evidence="12">3.1.-.-</ecNumber>
    </recommendedName>
</protein>
<dbReference type="Pfam" id="PF18541">
    <property type="entry name" value="RuvC_III"/>
    <property type="match status" value="1"/>
</dbReference>
<dbReference type="InterPro" id="IPR040619">
    <property type="entry name" value="Cas9_alpha-helical_lobe"/>
</dbReference>
<comment type="subunit">
    <text evidence="11 12">Monomer. Binds crRNA and tracrRNA.</text>
</comment>
<dbReference type="Proteomes" id="UP001165575">
    <property type="component" value="Unassembled WGS sequence"/>
</dbReference>
<comment type="domain">
    <text evidence="12">Has 2 endonuclease domains. The discontinuous RuvC-like domain cleaves the target DNA noncomplementary to crRNA while the HNH nuclease domain cleaves the target DNA complementary to crRNA.</text>
</comment>
<organism evidence="15 16">
    <name type="scientific">Bombella pollinis</name>
    <dbReference type="NCBI Taxonomy" id="2967337"/>
    <lineage>
        <taxon>Bacteria</taxon>
        <taxon>Pseudomonadati</taxon>
        <taxon>Pseudomonadota</taxon>
        <taxon>Alphaproteobacteria</taxon>
        <taxon>Acetobacterales</taxon>
        <taxon>Acetobacteraceae</taxon>
        <taxon>Bombella</taxon>
    </lineage>
</organism>
<proteinExistence type="inferred from homology"/>
<dbReference type="Gene3D" id="1.10.30.50">
    <property type="match status" value="1"/>
</dbReference>
<keyword evidence="10" id="KW-0464">Manganese</keyword>
<comment type="caution">
    <text evidence="12">Lacks conserved residue(s) required for the propagation of feature annotation.</text>
</comment>
<sequence>MTPPIKDSLLFGIDLGIGSCGWAVLNQQPQINYIEALGSWCFDVPETDKERTPTNQIRRTNRLLRRVIRRRRNRMAEIRRLFAEHHLLNDAHPDALRRTGVDPWEMRAQGLERPLTAEEFATALGHIAKRRGFKSAAKRAKSNASAEDGKMLAAIEKTKERSAQYRTIGQMFARDPDYTQRRRNRDGFFDRTMSRDDLLHEVTVLFKEQQRRGNHFATPELEKAFIDIAFRQKPMQDSSTLVGDCPFEPGEKRSSRFSPSFERFRLLSRLVNLRLTDGPEERRLTTEELRLAYEKAGTTAKLSVTRLRELLSLRDDQRFTTILPTNETEDIACRTGGSLTGTKAFRSVLGDSLWEQLRPYPAILDQAAWIISFHELAKTIAEKLKTIEGLPQEAYTLLCKAVEDGKFAQFKEASSLSDKAARALIPYLEQGLTYDKACTKVGYDHTATALRQHDTIDTKAKFKALMEEVRDNITNPIAKKAVTEGMKQLWAMRNRWGLPGAICIELARDVGNSLEKRREIEKNIEATTKKREKEREEIRELLSIKDVPSETLLRYRLWKEQGGRCCYTDEPISPHQLISDDNSVQIDHILPWSRFGDDSYSNKSLCSAKANQEKQNRTPYEWLHGIKGQDEWDRFTASVENRKETKGIKKRNFLLKGGKETEERFRSRNLNDTRYAARLMAEAARLLYPAGHRGEKGGKRRVFTRPGALTAALRHAWGVESLKKIDGERLPDDRHHALDAVVVAAVSEGEIQKLTKSFQKCEQQGLPRPLRHVPPPWETFREDVKAAYHTIRVARPERQRARGEGHAATIRQLRQEESGPVIYERKAIEALKLTDLAKIKDPERNEGLITALRHWIEAGKPADAPPRTPCNIAGAGHEIRKVRLATNKKPAVPVRGGIADRGDMVRTDIFTRRNKKGKTEWFMVPIYPHQIMNRTQWPTPPNAAVIRKPEEQWPEMGPEYTFQFSLYPRSYIRLFKKGVVIEGYFAGSNRSTASIAVCDANDKTDCQTGIGIKTLDLIQKYAINRFGELSPIKQETRTWHGVACTSPAQPD</sequence>
<evidence type="ECO:0000256" key="10">
    <source>
        <dbReference type="ARBA" id="ARBA00023211"/>
    </source>
</evidence>
<dbReference type="PROSITE" id="PS51749">
    <property type="entry name" value="HNH_CAS9"/>
    <property type="match status" value="1"/>
</dbReference>
<feature type="active site" description="Proton acceptor for HNH nuclease domain" evidence="12">
    <location>
        <position position="588"/>
    </location>
</feature>
<reference evidence="15 16" key="1">
    <citation type="submission" date="2022-07" db="EMBL/GenBank/DDBJ databases">
        <title>Bombella genomes.</title>
        <authorList>
            <person name="Harer L."/>
            <person name="Styblova S."/>
            <person name="Ehrmann M."/>
        </authorList>
    </citation>
    <scope>NUCLEOTIDE SEQUENCE [LARGE SCALE GENOMIC DNA]</scope>
    <source>
        <strain evidence="15 16">TMW 2.2556</strain>
    </source>
</reference>
<dbReference type="HAMAP" id="MF_01480">
    <property type="entry name" value="Cas9"/>
    <property type="match status" value="1"/>
</dbReference>
<feature type="coiled-coil region" evidence="13">
    <location>
        <begin position="517"/>
        <end position="544"/>
    </location>
</feature>
<evidence type="ECO:0000256" key="6">
    <source>
        <dbReference type="ARBA" id="ARBA00022842"/>
    </source>
</evidence>
<dbReference type="EC" id="3.1.-.-" evidence="12"/>
<name>A0ABT3WM86_9PROT</name>
<keyword evidence="13" id="KW-0175">Coiled coil</keyword>
<evidence type="ECO:0000256" key="9">
    <source>
        <dbReference type="ARBA" id="ARBA00023125"/>
    </source>
</evidence>
<evidence type="ECO:0000256" key="13">
    <source>
        <dbReference type="SAM" id="Coils"/>
    </source>
</evidence>
<dbReference type="GO" id="GO:0004519">
    <property type="term" value="F:endonuclease activity"/>
    <property type="evidence" value="ECO:0007669"/>
    <property type="project" value="UniProtKB-KW"/>
</dbReference>
<dbReference type="InterPro" id="IPR003615">
    <property type="entry name" value="HNH_nuc"/>
</dbReference>
<evidence type="ECO:0000256" key="3">
    <source>
        <dbReference type="ARBA" id="ARBA00022723"/>
    </source>
</evidence>
<dbReference type="InterPro" id="IPR036397">
    <property type="entry name" value="RNaseH_sf"/>
</dbReference>
<dbReference type="Gene3D" id="3.30.420.10">
    <property type="entry name" value="Ribonuclease H-like superfamily/Ribonuclease H"/>
    <property type="match status" value="1"/>
</dbReference>
<dbReference type="InterPro" id="IPR028629">
    <property type="entry name" value="Cas9"/>
</dbReference>
<evidence type="ECO:0000313" key="16">
    <source>
        <dbReference type="Proteomes" id="UP001165575"/>
    </source>
</evidence>
<dbReference type="InterPro" id="IPR033114">
    <property type="entry name" value="HNH_CAS9"/>
</dbReference>
<comment type="similarity">
    <text evidence="12">Belongs to the CRISPR-associated Cas9 family.</text>
</comment>
<keyword evidence="3" id="KW-0479">Metal-binding</keyword>
<keyword evidence="4 12" id="KW-0255">Endonuclease</keyword>
<keyword evidence="5 12" id="KW-0378">Hydrolase</keyword>
<evidence type="ECO:0000256" key="12">
    <source>
        <dbReference type="HAMAP-Rule" id="MF_01480"/>
    </source>
</evidence>
<evidence type="ECO:0000256" key="5">
    <source>
        <dbReference type="ARBA" id="ARBA00022801"/>
    </source>
</evidence>
<keyword evidence="6" id="KW-0460">Magnesium</keyword>
<evidence type="ECO:0000259" key="14">
    <source>
        <dbReference type="PROSITE" id="PS51749"/>
    </source>
</evidence>
<comment type="caution">
    <text evidence="15">The sequence shown here is derived from an EMBL/GenBank/DDBJ whole genome shotgun (WGS) entry which is preliminary data.</text>
</comment>
<feature type="domain" description="HNH Cas9-type" evidence="14">
    <location>
        <begin position="513"/>
        <end position="670"/>
    </location>
</feature>
<keyword evidence="2 12" id="KW-0540">Nuclease</keyword>
<keyword evidence="9 12" id="KW-0238">DNA-binding</keyword>
<keyword evidence="8 12" id="KW-0051">Antiviral defense</keyword>